<evidence type="ECO:0000313" key="2">
    <source>
        <dbReference type="EMBL" id="MEQ1409631.1"/>
    </source>
</evidence>
<dbReference type="InterPro" id="IPR041698">
    <property type="entry name" value="Methyltransf_25"/>
</dbReference>
<dbReference type="GO" id="GO:0032259">
    <property type="term" value="P:methylation"/>
    <property type="evidence" value="ECO:0007669"/>
    <property type="project" value="UniProtKB-KW"/>
</dbReference>
<dbReference type="Proteomes" id="UP001496627">
    <property type="component" value="Unassembled WGS sequence"/>
</dbReference>
<dbReference type="Gene3D" id="3.40.50.150">
    <property type="entry name" value="Vaccinia Virus protein VP39"/>
    <property type="match status" value="1"/>
</dbReference>
<dbReference type="EC" id="2.1.-.-" evidence="2"/>
<accession>A0ABV0MCS7</accession>
<sequence length="261" mass="29045">MSGFDKNWLALREPVDARSRDKALLAAAVEAIENAPGSTILDIGCGTGATFRALSPKIERKVHWQLFDNDRRLLDEARRLHGNAVEFIRCDLNNIEALPLTDARLVTASALFDLCSEQFIRRFAERISTTGIGLYAALNYDGEMTWSKPHPLDQAIAGSFNAHQLSDKGFGVSLGPAGWKTLVECLKERDYTLQVAPSPWIMTAADAGLQRRFIDGVIRAIYEYGQLDENEIGDWAGFRHRMVDVEGSLCRVGHQDILALR</sequence>
<keyword evidence="3" id="KW-1185">Reference proteome</keyword>
<keyword evidence="2" id="KW-0489">Methyltransferase</keyword>
<dbReference type="RefSeq" id="WP_037154204.1">
    <property type="nucleotide sequence ID" value="NZ_JBEAAL010000050.1"/>
</dbReference>
<dbReference type="Pfam" id="PF13649">
    <property type="entry name" value="Methyltransf_25"/>
    <property type="match status" value="1"/>
</dbReference>
<reference evidence="2 3" key="1">
    <citation type="submission" date="2024-05" db="EMBL/GenBank/DDBJ databases">
        <title>Neorhizobium sp. Rsf11, a plant growth promoting and heavy metal resistant PAH-degrader.</title>
        <authorList>
            <person name="Golubev S.N."/>
            <person name="Muratova A.Y."/>
            <person name="Markelova M.I."/>
        </authorList>
    </citation>
    <scope>NUCLEOTIDE SEQUENCE [LARGE SCALE GENOMIC DNA]</scope>
    <source>
        <strain evidence="2 3">Rsf11</strain>
    </source>
</reference>
<dbReference type="InterPro" id="IPR029063">
    <property type="entry name" value="SAM-dependent_MTases_sf"/>
</dbReference>
<dbReference type="SUPFAM" id="SSF53335">
    <property type="entry name" value="S-adenosyl-L-methionine-dependent methyltransferases"/>
    <property type="match status" value="1"/>
</dbReference>
<protein>
    <submittedName>
        <fullName evidence="2">Class I SAM-dependent methyltransferase</fullName>
        <ecNumber evidence="2">2.1.-.-</ecNumber>
    </submittedName>
</protein>
<comment type="caution">
    <text evidence="2">The sequence shown here is derived from an EMBL/GenBank/DDBJ whole genome shotgun (WGS) entry which is preliminary data.</text>
</comment>
<proteinExistence type="predicted"/>
<name>A0ABV0MCS7_9HYPH</name>
<evidence type="ECO:0000259" key="1">
    <source>
        <dbReference type="Pfam" id="PF13649"/>
    </source>
</evidence>
<evidence type="ECO:0000313" key="3">
    <source>
        <dbReference type="Proteomes" id="UP001496627"/>
    </source>
</evidence>
<dbReference type="EMBL" id="JBEAAL010000050">
    <property type="protein sequence ID" value="MEQ1409631.1"/>
    <property type="molecule type" value="Genomic_DNA"/>
</dbReference>
<feature type="domain" description="Methyltransferase" evidence="1">
    <location>
        <begin position="40"/>
        <end position="127"/>
    </location>
</feature>
<dbReference type="CDD" id="cd02440">
    <property type="entry name" value="AdoMet_MTases"/>
    <property type="match status" value="1"/>
</dbReference>
<dbReference type="GO" id="GO:0008168">
    <property type="term" value="F:methyltransferase activity"/>
    <property type="evidence" value="ECO:0007669"/>
    <property type="project" value="UniProtKB-KW"/>
</dbReference>
<gene>
    <name evidence="2" type="ORF">ABK249_32525</name>
</gene>
<keyword evidence="2" id="KW-0808">Transferase</keyword>
<organism evidence="2 3">
    <name type="scientific">Neorhizobium phenanthreniclasticum</name>
    <dbReference type="NCBI Taxonomy" id="3157917"/>
    <lineage>
        <taxon>Bacteria</taxon>
        <taxon>Pseudomonadati</taxon>
        <taxon>Pseudomonadota</taxon>
        <taxon>Alphaproteobacteria</taxon>
        <taxon>Hyphomicrobiales</taxon>
        <taxon>Rhizobiaceae</taxon>
        <taxon>Rhizobium/Agrobacterium group</taxon>
        <taxon>Neorhizobium</taxon>
    </lineage>
</organism>